<reference evidence="1" key="1">
    <citation type="submission" date="2022-04" db="EMBL/GenBank/DDBJ databases">
        <title>Carnegiea gigantea Genome sequencing and assembly v2.</title>
        <authorList>
            <person name="Copetti D."/>
            <person name="Sanderson M.J."/>
            <person name="Burquez A."/>
            <person name="Wojciechowski M.F."/>
        </authorList>
    </citation>
    <scope>NUCLEOTIDE SEQUENCE</scope>
    <source>
        <strain evidence="1">SGP5-SGP5p</strain>
        <tissue evidence="1">Aerial part</tissue>
    </source>
</reference>
<dbReference type="AlphaFoldDB" id="A0A9Q1QA81"/>
<protein>
    <submittedName>
        <fullName evidence="1">Uncharacterized protein</fullName>
    </submittedName>
</protein>
<dbReference type="EMBL" id="JAKOGI010000494">
    <property type="protein sequence ID" value="KAJ8434204.1"/>
    <property type="molecule type" value="Genomic_DNA"/>
</dbReference>
<comment type="caution">
    <text evidence="1">The sequence shown here is derived from an EMBL/GenBank/DDBJ whole genome shotgun (WGS) entry which is preliminary data.</text>
</comment>
<name>A0A9Q1QA81_9CARY</name>
<organism evidence="1 2">
    <name type="scientific">Carnegiea gigantea</name>
    <dbReference type="NCBI Taxonomy" id="171969"/>
    <lineage>
        <taxon>Eukaryota</taxon>
        <taxon>Viridiplantae</taxon>
        <taxon>Streptophyta</taxon>
        <taxon>Embryophyta</taxon>
        <taxon>Tracheophyta</taxon>
        <taxon>Spermatophyta</taxon>
        <taxon>Magnoliopsida</taxon>
        <taxon>eudicotyledons</taxon>
        <taxon>Gunneridae</taxon>
        <taxon>Pentapetalae</taxon>
        <taxon>Caryophyllales</taxon>
        <taxon>Cactineae</taxon>
        <taxon>Cactaceae</taxon>
        <taxon>Cactoideae</taxon>
        <taxon>Echinocereeae</taxon>
        <taxon>Carnegiea</taxon>
    </lineage>
</organism>
<evidence type="ECO:0000313" key="1">
    <source>
        <dbReference type="EMBL" id="KAJ8434204.1"/>
    </source>
</evidence>
<accession>A0A9Q1QA81</accession>
<sequence length="283" mass="31766">MNGDGVAVGGSGGGREVVVYVLWGVSWTNGGGGKVTYVGGWTKCMVLKEDMGLQEVRRKVKEIIGNPRADFDANYEGYIVEVEYLSLNHIRLQFTDVPNSHILLHCARIGLSAVSTPQPCNLKCLSGRRPMFTMVNNGLQSVNLWVTVTLQSCHFDILIILDSQLLPHPHPYLACNVQRPMLTVVNHGLQVVHRWKTDRLQLLNFDILLILPSQLSAHPHPCLYVNVEVHWYSAMFTQYEAYVHRGKPWCASGAVRYSTMFTQDEAYVHHGKPWSGRGTPIEN</sequence>
<keyword evidence="2" id="KW-1185">Reference proteome</keyword>
<evidence type="ECO:0000313" key="2">
    <source>
        <dbReference type="Proteomes" id="UP001153076"/>
    </source>
</evidence>
<dbReference type="Proteomes" id="UP001153076">
    <property type="component" value="Unassembled WGS sequence"/>
</dbReference>
<gene>
    <name evidence="1" type="ORF">Cgig2_004675</name>
</gene>
<proteinExistence type="predicted"/>